<sequence>MIKSTGFVIPLVTALTNEYIGFIVAIILGTEYPIVGCNNNM</sequence>
<evidence type="ECO:0000313" key="2">
    <source>
        <dbReference type="EMBL" id="KJV65855.1"/>
    </source>
</evidence>
<proteinExistence type="predicted"/>
<evidence type="ECO:0000256" key="1">
    <source>
        <dbReference type="SAM" id="Phobius"/>
    </source>
</evidence>
<keyword evidence="1" id="KW-1133">Transmembrane helix</keyword>
<gene>
    <name evidence="2" type="ORF">EMUCRT_0036</name>
</gene>
<comment type="caution">
    <text evidence="2">The sequence shown here is derived from an EMBL/GenBank/DDBJ whole genome shotgun (WGS) entry which is preliminary data.</text>
</comment>
<organism evidence="2 3">
    <name type="scientific">Ehrlichia cf. muris str. EmCRT</name>
    <dbReference type="NCBI Taxonomy" id="1359167"/>
    <lineage>
        <taxon>Bacteria</taxon>
        <taxon>Pseudomonadati</taxon>
        <taxon>Pseudomonadota</taxon>
        <taxon>Alphaproteobacteria</taxon>
        <taxon>Rickettsiales</taxon>
        <taxon>Anaplasmataceae</taxon>
        <taxon>Ehrlichia</taxon>
    </lineage>
</organism>
<dbReference type="EMBL" id="LANU01000001">
    <property type="protein sequence ID" value="KJV65855.1"/>
    <property type="molecule type" value="Genomic_DNA"/>
</dbReference>
<accession>A0A0F3NCU1</accession>
<feature type="transmembrane region" description="Helical" evidence="1">
    <location>
        <begin position="7"/>
        <end position="28"/>
    </location>
</feature>
<reference evidence="2 3" key="1">
    <citation type="submission" date="2015-02" db="EMBL/GenBank/DDBJ databases">
        <title>Genome Sequencing of Rickettsiales.</title>
        <authorList>
            <person name="Daugherty S.C."/>
            <person name="Su Q."/>
            <person name="Abolude K."/>
            <person name="Beier-Sexton M."/>
            <person name="Carlyon J.A."/>
            <person name="Carter R."/>
            <person name="Day N.P."/>
            <person name="Dumler S.J."/>
            <person name="Dyachenko V."/>
            <person name="Godinez A."/>
            <person name="Kurtti T.J."/>
            <person name="Lichay M."/>
            <person name="Mullins K.E."/>
            <person name="Ott S."/>
            <person name="Pappas-Brown V."/>
            <person name="Paris D.H."/>
            <person name="Patel P."/>
            <person name="Richards A.L."/>
            <person name="Sadzewicz L."/>
            <person name="Sears K."/>
            <person name="Seidman D."/>
            <person name="Sengamalay N."/>
            <person name="Stenos J."/>
            <person name="Tallon L.J."/>
            <person name="Vincent G."/>
            <person name="Fraser C.M."/>
            <person name="Munderloh U."/>
            <person name="Dunning-Hotopp J.C."/>
        </authorList>
    </citation>
    <scope>NUCLEOTIDE SEQUENCE [LARGE SCALE GENOMIC DNA]</scope>
    <source>
        <strain evidence="2 3">EmCRT</strain>
    </source>
</reference>
<dbReference type="Proteomes" id="UP000033546">
    <property type="component" value="Unassembled WGS sequence"/>
</dbReference>
<dbReference type="AlphaFoldDB" id="A0A0F3NCU1"/>
<name>A0A0F3NCU1_9RICK</name>
<protein>
    <submittedName>
        <fullName evidence="2">Putative membrane protein</fullName>
    </submittedName>
</protein>
<keyword evidence="1" id="KW-0472">Membrane</keyword>
<evidence type="ECO:0000313" key="3">
    <source>
        <dbReference type="Proteomes" id="UP000033546"/>
    </source>
</evidence>
<keyword evidence="1" id="KW-0812">Transmembrane</keyword>